<comment type="subcellular location">
    <subcellularLocation>
        <location evidence="1">Membrane</location>
        <topology evidence="1">Multi-pass membrane protein</topology>
    </subcellularLocation>
</comment>
<evidence type="ECO:0000256" key="3">
    <source>
        <dbReference type="ARBA" id="ARBA00022448"/>
    </source>
</evidence>
<dbReference type="InterPro" id="IPR006153">
    <property type="entry name" value="Cation/H_exchanger_TM"/>
</dbReference>
<feature type="transmembrane region" description="Helical" evidence="8">
    <location>
        <begin position="6"/>
        <end position="25"/>
    </location>
</feature>
<feature type="transmembrane region" description="Helical" evidence="8">
    <location>
        <begin position="58"/>
        <end position="77"/>
    </location>
</feature>
<evidence type="ECO:0000256" key="7">
    <source>
        <dbReference type="SAM" id="MobiDB-lite"/>
    </source>
</evidence>
<sequence>MGHADTLLAMGGAFLAAAFLARLGSRIGLPTIPLFMLAGILLGPHTPGLVLVEDAHDFSMLSALGLVLLLFYLGLEFHLDDLRRGGKQLLTAGGIYLALNVGAGLGFGFALGWGAREALVLAGVLGISSSAIVTKILIELGHISRPETRLILGVTVVEDIFLALYLAALQPVLSGAQGLGDMALQASRAFGFLMVLAVAARYGTRLFGRIMAVRDNELLVVTFLGTAIFVAGVSEVLGVVDAIGAFMVGLIVAGTPAAPRIRTLVHPLRDAFAAIFFFAFGLAIDPGDIASVAGPVAAAVALTLAMNLIAGLLVARLYRYGVDIAADIATTLVSRGEFALILAAMATGAALDDRLTPFIAGYVLVLAVLGPVLAKQSHLLARVLRSVQARLPDRGSSRDTGTDPDPGPPAGPGLPPDLDAGPDGNLDAGPAADREPAEAERQGLRPADRAGRAPAVPAAQERAPAARGTPAGTESTGSGNTRVP</sequence>
<evidence type="ECO:0000313" key="11">
    <source>
        <dbReference type="Proteomes" id="UP000182100"/>
    </source>
</evidence>
<dbReference type="GO" id="GO:0015297">
    <property type="term" value="F:antiporter activity"/>
    <property type="evidence" value="ECO:0007669"/>
    <property type="project" value="InterPro"/>
</dbReference>
<evidence type="ECO:0000256" key="1">
    <source>
        <dbReference type="ARBA" id="ARBA00004141"/>
    </source>
</evidence>
<keyword evidence="4 8" id="KW-0812">Transmembrane</keyword>
<feature type="transmembrane region" description="Helical" evidence="8">
    <location>
        <begin position="239"/>
        <end position="259"/>
    </location>
</feature>
<feature type="compositionally biased region" description="Polar residues" evidence="7">
    <location>
        <begin position="472"/>
        <end position="484"/>
    </location>
</feature>
<accession>A0A1G6Z183</accession>
<keyword evidence="3" id="KW-0813">Transport</keyword>
<feature type="compositionally biased region" description="Low complexity" evidence="7">
    <location>
        <begin position="452"/>
        <end position="467"/>
    </location>
</feature>
<feature type="compositionally biased region" description="Pro residues" evidence="7">
    <location>
        <begin position="405"/>
        <end position="415"/>
    </location>
</feature>
<feature type="transmembrane region" description="Helical" evidence="8">
    <location>
        <begin position="216"/>
        <end position="233"/>
    </location>
</feature>
<feature type="transmembrane region" description="Helical" evidence="8">
    <location>
        <begin position="89"/>
        <end position="113"/>
    </location>
</feature>
<feature type="transmembrane region" description="Helical" evidence="8">
    <location>
        <begin position="150"/>
        <end position="173"/>
    </location>
</feature>
<evidence type="ECO:0000256" key="6">
    <source>
        <dbReference type="ARBA" id="ARBA00023136"/>
    </source>
</evidence>
<dbReference type="PANTHER" id="PTHR42751">
    <property type="entry name" value="SODIUM/HYDROGEN EXCHANGER FAMILY/TRKA DOMAIN PROTEIN"/>
    <property type="match status" value="1"/>
</dbReference>
<feature type="compositionally biased region" description="Low complexity" evidence="7">
    <location>
        <begin position="416"/>
        <end position="431"/>
    </location>
</feature>
<dbReference type="GO" id="GO:0016020">
    <property type="term" value="C:membrane"/>
    <property type="evidence" value="ECO:0007669"/>
    <property type="project" value="UniProtKB-SubCell"/>
</dbReference>
<evidence type="ECO:0000256" key="2">
    <source>
        <dbReference type="ARBA" id="ARBA00005551"/>
    </source>
</evidence>
<evidence type="ECO:0000256" key="8">
    <source>
        <dbReference type="SAM" id="Phobius"/>
    </source>
</evidence>
<comment type="similarity">
    <text evidence="2">Belongs to the monovalent cation:proton antiporter 2 (CPA2) transporter (TC 2.A.37) family.</text>
</comment>
<keyword evidence="5 8" id="KW-1133">Transmembrane helix</keyword>
<feature type="transmembrane region" description="Helical" evidence="8">
    <location>
        <begin position="330"/>
        <end position="351"/>
    </location>
</feature>
<feature type="compositionally biased region" description="Basic and acidic residues" evidence="7">
    <location>
        <begin position="432"/>
        <end position="451"/>
    </location>
</feature>
<protein>
    <submittedName>
        <fullName evidence="10">Monovalent cation:H+ antiporter-2, CPA2 family</fullName>
    </submittedName>
</protein>
<keyword evidence="6 8" id="KW-0472">Membrane</keyword>
<gene>
    <name evidence="10" type="ORF">SAMN05216505_11416</name>
</gene>
<feature type="region of interest" description="Disordered" evidence="7">
    <location>
        <begin position="391"/>
        <end position="484"/>
    </location>
</feature>
<dbReference type="GO" id="GO:1902600">
    <property type="term" value="P:proton transmembrane transport"/>
    <property type="evidence" value="ECO:0007669"/>
    <property type="project" value="InterPro"/>
</dbReference>
<feature type="transmembrane region" description="Helical" evidence="8">
    <location>
        <begin position="296"/>
        <end position="318"/>
    </location>
</feature>
<evidence type="ECO:0000259" key="9">
    <source>
        <dbReference type="Pfam" id="PF00999"/>
    </source>
</evidence>
<keyword evidence="11" id="KW-1185">Reference proteome</keyword>
<dbReference type="Pfam" id="PF00999">
    <property type="entry name" value="Na_H_Exchanger"/>
    <property type="match status" value="1"/>
</dbReference>
<reference evidence="11" key="1">
    <citation type="submission" date="2016-10" db="EMBL/GenBank/DDBJ databases">
        <authorList>
            <person name="Varghese N."/>
            <person name="Submissions S."/>
        </authorList>
    </citation>
    <scope>NUCLEOTIDE SEQUENCE [LARGE SCALE GENOMIC DNA]</scope>
    <source>
        <strain evidence="11">CGMCC 4.3504</strain>
    </source>
</reference>
<dbReference type="Gene3D" id="1.20.1530.20">
    <property type="match status" value="1"/>
</dbReference>
<feature type="domain" description="Cation/H+ exchanger transmembrane" evidence="9">
    <location>
        <begin position="16"/>
        <end position="374"/>
    </location>
</feature>
<feature type="transmembrane region" description="Helical" evidence="8">
    <location>
        <begin position="357"/>
        <end position="374"/>
    </location>
</feature>
<evidence type="ECO:0000313" key="10">
    <source>
        <dbReference type="EMBL" id="SDD95677.1"/>
    </source>
</evidence>
<dbReference type="PANTHER" id="PTHR42751:SF4">
    <property type="entry name" value="K(+)_H(+) ANTIPORTER SUBUNIT KHTU"/>
    <property type="match status" value="1"/>
</dbReference>
<evidence type="ECO:0000256" key="4">
    <source>
        <dbReference type="ARBA" id="ARBA00022692"/>
    </source>
</evidence>
<proteinExistence type="inferred from homology"/>
<evidence type="ECO:0000256" key="5">
    <source>
        <dbReference type="ARBA" id="ARBA00022989"/>
    </source>
</evidence>
<dbReference type="EMBL" id="FMZK01000014">
    <property type="protein sequence ID" value="SDD95677.1"/>
    <property type="molecule type" value="Genomic_DNA"/>
</dbReference>
<feature type="compositionally biased region" description="Basic and acidic residues" evidence="7">
    <location>
        <begin position="391"/>
        <end position="401"/>
    </location>
</feature>
<feature type="transmembrane region" description="Helical" evidence="8">
    <location>
        <begin position="185"/>
        <end position="204"/>
    </location>
</feature>
<name>A0A1G6Z183_9ACTN</name>
<dbReference type="RefSeq" id="WP_079039752.1">
    <property type="nucleotide sequence ID" value="NZ_FMZK01000014.1"/>
</dbReference>
<dbReference type="InterPro" id="IPR038770">
    <property type="entry name" value="Na+/solute_symporter_sf"/>
</dbReference>
<dbReference type="Proteomes" id="UP000182100">
    <property type="component" value="Unassembled WGS sequence"/>
</dbReference>
<organism evidence="10 11">
    <name type="scientific">Streptomyces prasinopilosus</name>
    <dbReference type="NCBI Taxonomy" id="67344"/>
    <lineage>
        <taxon>Bacteria</taxon>
        <taxon>Bacillati</taxon>
        <taxon>Actinomycetota</taxon>
        <taxon>Actinomycetes</taxon>
        <taxon>Kitasatosporales</taxon>
        <taxon>Streptomycetaceae</taxon>
        <taxon>Streptomyces</taxon>
    </lineage>
</organism>
<dbReference type="AlphaFoldDB" id="A0A1G6Z183"/>
<feature type="transmembrane region" description="Helical" evidence="8">
    <location>
        <begin position="271"/>
        <end position="290"/>
    </location>
</feature>
<feature type="transmembrane region" description="Helical" evidence="8">
    <location>
        <begin position="119"/>
        <end position="138"/>
    </location>
</feature>